<dbReference type="InterPro" id="IPR014710">
    <property type="entry name" value="RmlC-like_jellyroll"/>
</dbReference>
<dbReference type="KEGG" id="lrz:BJI69_09580"/>
<proteinExistence type="predicted"/>
<dbReference type="PANTHER" id="PTHR37943">
    <property type="entry name" value="PROTEIN VES"/>
    <property type="match status" value="1"/>
</dbReference>
<dbReference type="SUPFAM" id="SSF51182">
    <property type="entry name" value="RmlC-like cupins"/>
    <property type="match status" value="1"/>
</dbReference>
<dbReference type="STRING" id="1440763.BJI69_09580"/>
<dbReference type="EMBL" id="CP017480">
    <property type="protein sequence ID" value="APG04119.1"/>
    <property type="molecule type" value="Genomic_DNA"/>
</dbReference>
<dbReference type="Gene3D" id="2.60.120.10">
    <property type="entry name" value="Jelly Rolls"/>
    <property type="match status" value="1"/>
</dbReference>
<evidence type="ECO:0000313" key="1">
    <source>
        <dbReference type="EMBL" id="APG04119.1"/>
    </source>
</evidence>
<dbReference type="CDD" id="cd20293">
    <property type="entry name" value="cupin_HutD_N"/>
    <property type="match status" value="1"/>
</dbReference>
<dbReference type="Pfam" id="PF05962">
    <property type="entry name" value="HutD"/>
    <property type="match status" value="1"/>
</dbReference>
<evidence type="ECO:0000313" key="2">
    <source>
        <dbReference type="Proteomes" id="UP000182987"/>
    </source>
</evidence>
<reference evidence="2" key="1">
    <citation type="submission" date="2016-09" db="EMBL/GenBank/DDBJ databases">
        <authorList>
            <person name="Lysoe E."/>
        </authorList>
    </citation>
    <scope>NUCLEOTIDE SEQUENCE [LARGE SCALE GENOMIC DNA]</scope>
    <source>
        <strain evidence="2">LJ96T</strain>
    </source>
</reference>
<dbReference type="Proteomes" id="UP000182987">
    <property type="component" value="Chromosome"/>
</dbReference>
<dbReference type="InterPro" id="IPR011051">
    <property type="entry name" value="RmlC_Cupin_sf"/>
</dbReference>
<accession>A0A1L3EST6</accession>
<dbReference type="InterPro" id="IPR010282">
    <property type="entry name" value="Uncharacterised_HutD/Ves"/>
</dbReference>
<name>A0A1L3EST6_9GAMM</name>
<protein>
    <recommendedName>
        <fullName evidence="3">Histidine utilization protein HutD</fullName>
    </recommendedName>
</protein>
<evidence type="ECO:0008006" key="3">
    <source>
        <dbReference type="Google" id="ProtNLM"/>
    </source>
</evidence>
<keyword evidence="2" id="KW-1185">Reference proteome</keyword>
<organism evidence="1 2">
    <name type="scientific">Luteibacter rhizovicinus DSM 16549</name>
    <dbReference type="NCBI Taxonomy" id="1440763"/>
    <lineage>
        <taxon>Bacteria</taxon>
        <taxon>Pseudomonadati</taxon>
        <taxon>Pseudomonadota</taxon>
        <taxon>Gammaproteobacteria</taxon>
        <taxon>Lysobacterales</taxon>
        <taxon>Rhodanobacteraceae</taxon>
        <taxon>Luteibacter</taxon>
    </lineage>
</organism>
<dbReference type="OrthoDB" id="9800082at2"/>
<sequence length="192" mass="20402">MTIIPFAELKAVPWKNGLGITREIVVEPPGATMDDFLWRVSIADVDTASPFSAFPGIDRIIVLLEGDGFTMTLDGEREHALTTPCAPFAFAGEVQVDVTLAGGATRDFNLMVRRGEASGTVDVVHGPAIVDATDVALFHLAEGSAIADGTPCQTGDSITRPHRIELAADTTALLVRIRPVKPATYQANHPQA</sequence>
<dbReference type="RefSeq" id="WP_046967949.1">
    <property type="nucleotide sequence ID" value="NZ_CP017480.1"/>
</dbReference>
<dbReference type="AlphaFoldDB" id="A0A1L3EST6"/>
<dbReference type="PANTHER" id="PTHR37943:SF1">
    <property type="entry name" value="PROTEIN VES"/>
    <property type="match status" value="1"/>
</dbReference>
<gene>
    <name evidence="1" type="ORF">BJI69_09580</name>
</gene>